<feature type="region of interest" description="Disordered" evidence="1">
    <location>
        <begin position="1"/>
        <end position="22"/>
    </location>
</feature>
<accession>A0A840NBL6</accession>
<name>A0A840NBL6_9PSEU</name>
<dbReference type="AlphaFoldDB" id="A0A840NBL6"/>
<dbReference type="EMBL" id="JACHIV010000001">
    <property type="protein sequence ID" value="MBB5067743.1"/>
    <property type="molecule type" value="Genomic_DNA"/>
</dbReference>
<evidence type="ECO:0000313" key="3">
    <source>
        <dbReference type="Proteomes" id="UP000580474"/>
    </source>
</evidence>
<protein>
    <submittedName>
        <fullName evidence="2">Uncharacterized protein</fullName>
    </submittedName>
</protein>
<dbReference type="Proteomes" id="UP000580474">
    <property type="component" value="Unassembled WGS sequence"/>
</dbReference>
<organism evidence="2 3">
    <name type="scientific">Saccharopolyspora gloriosae</name>
    <dbReference type="NCBI Taxonomy" id="455344"/>
    <lineage>
        <taxon>Bacteria</taxon>
        <taxon>Bacillati</taxon>
        <taxon>Actinomycetota</taxon>
        <taxon>Actinomycetes</taxon>
        <taxon>Pseudonocardiales</taxon>
        <taxon>Pseudonocardiaceae</taxon>
        <taxon>Saccharopolyspora</taxon>
    </lineage>
</organism>
<comment type="caution">
    <text evidence="2">The sequence shown here is derived from an EMBL/GenBank/DDBJ whole genome shotgun (WGS) entry which is preliminary data.</text>
</comment>
<evidence type="ECO:0000256" key="1">
    <source>
        <dbReference type="SAM" id="MobiDB-lite"/>
    </source>
</evidence>
<keyword evidence="3" id="KW-1185">Reference proteome</keyword>
<feature type="compositionally biased region" description="Polar residues" evidence="1">
    <location>
        <begin position="1"/>
        <end position="11"/>
    </location>
</feature>
<evidence type="ECO:0000313" key="2">
    <source>
        <dbReference type="EMBL" id="MBB5067743.1"/>
    </source>
</evidence>
<proteinExistence type="predicted"/>
<dbReference type="RefSeq" id="WP_184477473.1">
    <property type="nucleotide sequence ID" value="NZ_JACHIV010000001.1"/>
</dbReference>
<sequence length="245" mass="25841">MDTTADAPQSARSRRSTRPDPAKVWAPLAGLADAAAQSGTSGAVAITRGFDRNSRLRAKALRDLLEERNVAAIEITPAVGSERLLADTEITSVVNLIGPGSWAPHRLAAKLRTPLLAPRAEENSEQDEVARDVIGVTGAEGARDVALSHVAVRPESDGEGSLIVTADGEPLSVPGGAAAITLREQRLEIQLAGPDFAEQTFTAAEVRVETADAPHRLVRDELPIAEFEGALTFTAEPRGLVVRPV</sequence>
<gene>
    <name evidence="2" type="ORF">BJ969_000831</name>
</gene>
<reference evidence="2 3" key="1">
    <citation type="submission" date="2020-08" db="EMBL/GenBank/DDBJ databases">
        <title>Sequencing the genomes of 1000 actinobacteria strains.</title>
        <authorList>
            <person name="Klenk H.-P."/>
        </authorList>
    </citation>
    <scope>NUCLEOTIDE SEQUENCE [LARGE SCALE GENOMIC DNA]</scope>
    <source>
        <strain evidence="2 3">DSM 45582</strain>
    </source>
</reference>